<name>A0ABW7NVD7_9PSED</name>
<keyword evidence="4" id="KW-1185">Reference proteome</keyword>
<evidence type="ECO:0000313" key="3">
    <source>
        <dbReference type="EMBL" id="MFH7518831.1"/>
    </source>
</evidence>
<evidence type="ECO:0000256" key="1">
    <source>
        <dbReference type="SAM" id="MobiDB-lite"/>
    </source>
</evidence>
<dbReference type="EMBL" id="JAVCQK010000038">
    <property type="protein sequence ID" value="MFH7518831.1"/>
    <property type="molecule type" value="Genomic_DNA"/>
</dbReference>
<dbReference type="Proteomes" id="UP001610657">
    <property type="component" value="Unassembled WGS sequence"/>
</dbReference>
<sequence>MAKDSRKKPTGAIAMTTQLGSPESRRKQIASPVSTGDRGGSFERRVQAVRLLAMCLGMQCPGAREGFVITELLFQGRLFDHDTDDLVIELVCPRTGRKATQRLQMKRSLQAGFNKTFLETVGLAWEDFSKPGFRRQLDQCVIVCNISSSSQMQGAVEVISSAVSSRAAEDWMVRVQTEGFSNAKNRAGFEAIKEAVELQKGSAVTADDLYEFSLHLKFMFHDLDSDRTGEVLIQKQLISQRISGRVSSDVWASLVGVCTELNGTAGHICEKTAERHMGALAEEFQTARAVWEGLHALQSAKYSGFQIAGLQPSALSLSAEAHSYLLPLAELLQPLLPPGPGSQSGQMVEALPAAKADSTDSFFSRQLDRLALMQREHRFQECLAQLKHLEEELSAFDNHQKARWYLLRGVSLWHMGDDAAAADDFDVAVELYDADDRIAAAGVRAKMLRGQPDAAVAMGLSLLKRFPESFFVWVATTNARLMAGQLIQEDDVPEAFQGMASAWQMVACSYAGADDDEGAVRAILVAMEKPDSSVFIVETYLRYALRLATLDTVRVNCRAILPEHAKILADAISRFDDRNAALWAIQSPQILVDAVGHLAYTMVLLQQPTQALELLQQAKIKGIPASDVMTRVEIESLSDLNCWEDVTERFQGMLPSLPEDSILRFAHACLAQSRSDLLRLARDELACRTPSDSIRHVSNMLRHLHWDLLLQADELAIVRQELEQTGVTPHSQCVVDLYFAARAYQDVEAIRNLIEDRVAELAPVSSDPQELAMGARVMIHARRYDDAIGLLEKLLPADAFTPLHVDLLRCYNLTSRQPQARDLLESMPSTWLAKPEAREQAMFLYNSVGDWPRMLDVIGREIADNPKDAGRWLTRIRTSACANAHGVKAAVAELPDQLEGETKKLLLLASIELRQGQAERGMDRIAFAMRDAQGDVETAATHVQVMLVASEEMAQIYQKVEVVTAGTAVELEDAQGVGRFITIDFEGLPPSKRSAEIISADSDFAKQLIGLGVGDTVPISSLMGVQVLKVKQIITLHRRLLDLSHTLVRESVVPSKTLVSMTFQQTADGEMDMSYFHERMIEHQAQHTKVLELYETHPVSLGLVARRLGRDVIDLVHSWPLDGPWLDISGGHEVIPCSFERSPMVVDLSMLVELARLGLLDVLESLSTVYVSTATRQALNMKFETLGFFLARSAVDSDDEQPVSEGETATSQVLTQTLLRSIDLAISSYCNVVPAYGQREPSPLLQRLRDILDVEAQAALMLSLQYGASLLTLDGRLRHMAGALSIASASPQMVLHAALGNGRLRPQEYSCALIKMVIAHRSFVSLNKTDLITMMDQGLEFATASINELRNYLAMPMVEFQSAAATTIDFICEMYVTGRCTFGMLLVLTRYLTEPLFRHPDCPSQWRDSALRNFTPLRLHNFTATHYAFIAHALSKAQVAARGPGQLVSIDAEVVLIGVGACYSQRYDSSGSCADLFDPLEPAEDAEA</sequence>
<evidence type="ECO:0000259" key="2">
    <source>
        <dbReference type="Pfam" id="PF20698"/>
    </source>
</evidence>
<dbReference type="InterPro" id="IPR011990">
    <property type="entry name" value="TPR-like_helical_dom_sf"/>
</dbReference>
<accession>A0ABW7NVD7</accession>
<dbReference type="RefSeq" id="WP_199727385.1">
    <property type="nucleotide sequence ID" value="NZ_JAVCPV010000033.1"/>
</dbReference>
<gene>
    <name evidence="3" type="ORF">RA271_27185</name>
</gene>
<feature type="region of interest" description="Disordered" evidence="1">
    <location>
        <begin position="1"/>
        <end position="39"/>
    </location>
</feature>
<proteinExistence type="predicted"/>
<dbReference type="InterPro" id="IPR048987">
    <property type="entry name" value="PIN-TPR-GreABC"/>
</dbReference>
<comment type="caution">
    <text evidence="3">The sequence shown here is derived from an EMBL/GenBank/DDBJ whole genome shotgun (WGS) entry which is preliminary data.</text>
</comment>
<organism evidence="3 4">
    <name type="scientific">Pseudomonas syringae pv. tagetis</name>
    <dbReference type="NCBI Taxonomy" id="129140"/>
    <lineage>
        <taxon>Bacteria</taxon>
        <taxon>Pseudomonadati</taxon>
        <taxon>Pseudomonadota</taxon>
        <taxon>Gammaproteobacteria</taxon>
        <taxon>Pseudomonadales</taxon>
        <taxon>Pseudomonadaceae</taxon>
        <taxon>Pseudomonas</taxon>
    </lineage>
</organism>
<dbReference type="Pfam" id="PF20698">
    <property type="entry name" value="PIN-TPR-GreABC"/>
    <property type="match status" value="1"/>
</dbReference>
<dbReference type="SUPFAM" id="SSF48452">
    <property type="entry name" value="TPR-like"/>
    <property type="match status" value="1"/>
</dbReference>
<evidence type="ECO:0000313" key="4">
    <source>
        <dbReference type="Proteomes" id="UP001610657"/>
    </source>
</evidence>
<reference evidence="3 4" key="1">
    <citation type="submission" date="2023-08" db="EMBL/GenBank/DDBJ databases">
        <title>Genomic and mutational analysis of Pseudomonas syringae pv. tagetis EB037 pathogenicity on sunflower.</title>
        <authorList>
            <person name="Maul J.E."/>
        </authorList>
    </citation>
    <scope>NUCLEOTIDE SEQUENCE [LARGE SCALE GENOMIC DNA]</scope>
    <source>
        <strain evidence="3 4">EB037_T1</strain>
    </source>
</reference>
<protein>
    <recommendedName>
        <fullName evidence="2">PIN domain-containing protein</fullName>
    </recommendedName>
</protein>
<feature type="domain" description="PIN" evidence="2">
    <location>
        <begin position="1145"/>
        <end position="1281"/>
    </location>
</feature>
<dbReference type="Gene3D" id="1.25.40.10">
    <property type="entry name" value="Tetratricopeptide repeat domain"/>
    <property type="match status" value="1"/>
</dbReference>